<evidence type="ECO:0000256" key="2">
    <source>
        <dbReference type="SAM" id="Phobius"/>
    </source>
</evidence>
<proteinExistence type="predicted"/>
<sequence length="116" mass="12786">MGDQGQGYYAGYQADDEGQSSNNHQVLNIIGIVLLIILCISGIWVCIMLACYIPGFVKKTLDAWLSSSSIMKRRLAATITRTPYEETGPERERRWSARRNQAEGGVQGNNNASGFS</sequence>
<reference evidence="3 4" key="1">
    <citation type="journal article" date="2019" name="Virus Res.">
        <title>Novel nanovirus and associated alphasatellites identified in milk vetch plants with chlorotic dwarf disease in Iran.</title>
        <authorList>
            <person name="Hassan-Sheikhi P."/>
            <person name="Heydarnejad J."/>
            <person name="Massumi H."/>
            <person name="Kraberger S."/>
            <person name="Varsani A."/>
        </authorList>
    </citation>
    <scope>NUCLEOTIDE SEQUENCE [LARGE SCALE GENOMIC DNA]</scope>
    <source>
        <strain evidence="3">G53</strain>
    </source>
</reference>
<keyword evidence="2" id="KW-1133">Transmembrane helix</keyword>
<dbReference type="EMBL" id="MN273334">
    <property type="protein sequence ID" value="QGV56711.1"/>
    <property type="molecule type" value="Genomic_DNA"/>
</dbReference>
<keyword evidence="4" id="KW-1185">Reference proteome</keyword>
<evidence type="ECO:0000313" key="3">
    <source>
        <dbReference type="EMBL" id="QGV56711.1"/>
    </source>
</evidence>
<accession>A0A650FZ17</accession>
<organism evidence="3 4">
    <name type="scientific">Milk vetch chlorotic dwarf virus</name>
    <dbReference type="NCBI Taxonomy" id="2683340"/>
    <lineage>
        <taxon>Viruses</taxon>
        <taxon>Monodnaviria</taxon>
        <taxon>Shotokuvirae</taxon>
        <taxon>Cressdnaviricota</taxon>
        <taxon>Arfiviricetes</taxon>
        <taxon>Mulpavirales</taxon>
        <taxon>Nanoviridae</taxon>
        <taxon>Nanovirus</taxon>
        <taxon>Nanovirus astragalirani</taxon>
    </lineage>
</organism>
<gene>
    <name evidence="3" type="primary">MP</name>
</gene>
<evidence type="ECO:0000256" key="1">
    <source>
        <dbReference type="SAM" id="MobiDB-lite"/>
    </source>
</evidence>
<name>A0A650FZ17_9VIRU</name>
<keyword evidence="2" id="KW-0812">Transmembrane</keyword>
<evidence type="ECO:0000313" key="4">
    <source>
        <dbReference type="Proteomes" id="UP001256143"/>
    </source>
</evidence>
<feature type="transmembrane region" description="Helical" evidence="2">
    <location>
        <begin position="29"/>
        <end position="53"/>
    </location>
</feature>
<feature type="region of interest" description="Disordered" evidence="1">
    <location>
        <begin position="83"/>
        <end position="116"/>
    </location>
</feature>
<keyword evidence="2" id="KW-0472">Membrane</keyword>
<dbReference type="Proteomes" id="UP001256143">
    <property type="component" value="Genome"/>
</dbReference>
<protein>
    <submittedName>
        <fullName evidence="3">Movement protein</fullName>
    </submittedName>
</protein>